<evidence type="ECO:0000313" key="4">
    <source>
        <dbReference type="EMBL" id="VFB15673.1"/>
    </source>
</evidence>
<dbReference type="GO" id="GO:0031176">
    <property type="term" value="F:endo-1,4-beta-xylanase activity"/>
    <property type="evidence" value="ECO:0007669"/>
    <property type="project" value="UniProtKB-EC"/>
</dbReference>
<keyword evidence="4" id="KW-0378">Hydrolase</keyword>
<evidence type="ECO:0000256" key="1">
    <source>
        <dbReference type="SAM" id="MobiDB-lite"/>
    </source>
</evidence>
<feature type="chain" id="PRO_5034377486" evidence="2">
    <location>
        <begin position="26"/>
        <end position="670"/>
    </location>
</feature>
<protein>
    <submittedName>
        <fullName evidence="4">Endo-1,4-beta-xylanase A</fullName>
        <ecNumber evidence="4">3.2.1.8</ecNumber>
    </submittedName>
</protein>
<dbReference type="InterPro" id="IPR001119">
    <property type="entry name" value="SLH_dom"/>
</dbReference>
<dbReference type="Pfam" id="PF00395">
    <property type="entry name" value="SLH"/>
    <property type="match status" value="3"/>
</dbReference>
<comment type="caution">
    <text evidence="4">The sequence shown here is derived from an EMBL/GenBank/DDBJ whole genome shotgun (WGS) entry which is preliminary data.</text>
</comment>
<keyword evidence="2" id="KW-0732">Signal</keyword>
<dbReference type="InterPro" id="IPR037250">
    <property type="entry name" value="NEAT_dom_sf"/>
</dbReference>
<reference evidence="4 5" key="1">
    <citation type="submission" date="2019-02" db="EMBL/GenBank/DDBJ databases">
        <authorList>
            <consortium name="Pathogen Informatics"/>
        </authorList>
    </citation>
    <scope>NUCLEOTIDE SEQUENCE [LARGE SCALE GENOMIC DNA]</scope>
    <source>
        <strain evidence="4 5">3012STDY7089603</strain>
    </source>
</reference>
<dbReference type="RefSeq" id="WP_131748055.1">
    <property type="nucleotide sequence ID" value="NZ_CAACYI010000001.1"/>
</dbReference>
<dbReference type="SUPFAM" id="SSF158911">
    <property type="entry name" value="NEAT domain-like"/>
    <property type="match status" value="2"/>
</dbReference>
<dbReference type="Gene3D" id="1.20.1270.90">
    <property type="entry name" value="AF1782-like"/>
    <property type="match status" value="1"/>
</dbReference>
<feature type="signal peptide" evidence="2">
    <location>
        <begin position="1"/>
        <end position="25"/>
    </location>
</feature>
<dbReference type="Proteomes" id="UP000377798">
    <property type="component" value="Unassembled WGS sequence"/>
</dbReference>
<evidence type="ECO:0000259" key="3">
    <source>
        <dbReference type="PROSITE" id="PS51272"/>
    </source>
</evidence>
<keyword evidence="4" id="KW-0858">Xylan degradation</keyword>
<feature type="region of interest" description="Disordered" evidence="1">
    <location>
        <begin position="273"/>
        <end position="305"/>
    </location>
</feature>
<organism evidence="4 5">
    <name type="scientific">Urinicoccus massiliensis</name>
    <dbReference type="NCBI Taxonomy" id="1723382"/>
    <lineage>
        <taxon>Bacteria</taxon>
        <taxon>Bacillati</taxon>
        <taxon>Bacillota</taxon>
        <taxon>Tissierellia</taxon>
        <taxon>Tissierellales</taxon>
        <taxon>Peptoniphilaceae</taxon>
        <taxon>Urinicoccus</taxon>
    </lineage>
</organism>
<sequence length="670" mass="73789">MKKKIMAWVLAFLIIFLQMPTLAFAEAKEENQAEKTYTIPVQLMHAYNPGKASMGNGALIHEAKVVVKDGKVQVDLTFKGLEFMNMYGHLTKLFVYKDNIFPGTETSPMKVIENMQDTGLDGKTHTFPKVLRFEMDQKAFLQAECIWVQVNVDAMDALNSNMQGEASYDKIIQGAGAQNAKLVFDLTEMKKDLEGGEEPPSPQPGIADKKALIKAIQDYGNAGGEAYTYESNTRYIKAYQNALTLLGLDASQKVINEAVKNLKSAYEGLVKAQTPSNGGNSGGNNFNTGTGNQNGNNLNPGNNNQQQANVITYQVPVEVLKAFDSGYSMANNAINHTAYVEVSKNQCRYNVQFGPMQRNFGGKTLTGNLYNLFILDGGERQANQGANNTWSWIMNKKADKVRIKVWVDAMDHIASDTEHGNPLIKGKGAQEAILSLNWNQAKEVSRSGTANNNNLFQAGFQNSQTTTNTDPFKQTETQKTVTSQETAIKSKTGFSDTNGHWAKTAIDYVTGKGYFMGIGGGKFAPDETTTRGQFVTVLGRMAQVKTKDYSSSSFSDVAISSYYGPYVEWAAKKQIIQGVGDGKYDPNRTISREEMALMIRNFLKATGRTIKEKQAASFADQEEISPWAKDAVLEMAKLGLVKGTDKGNFEPRGPFTRAQVAQVLYNIDHH</sequence>
<feature type="domain" description="SLH" evidence="3">
    <location>
        <begin position="550"/>
        <end position="613"/>
    </location>
</feature>
<dbReference type="GO" id="GO:0045493">
    <property type="term" value="P:xylan catabolic process"/>
    <property type="evidence" value="ECO:0007669"/>
    <property type="project" value="UniProtKB-KW"/>
</dbReference>
<keyword evidence="4" id="KW-0326">Glycosidase</keyword>
<dbReference type="PANTHER" id="PTHR43308:SF5">
    <property type="entry name" value="S-LAYER PROTEIN _ PEPTIDOGLYCAN ENDO-BETA-N-ACETYLGLUCOSAMINIDASE"/>
    <property type="match status" value="1"/>
</dbReference>
<dbReference type="AlphaFoldDB" id="A0A8H2R0G7"/>
<dbReference type="PANTHER" id="PTHR43308">
    <property type="entry name" value="OUTER MEMBRANE PROTEIN ALPHA-RELATED"/>
    <property type="match status" value="1"/>
</dbReference>
<feature type="domain" description="SLH" evidence="3">
    <location>
        <begin position="615"/>
        <end position="670"/>
    </location>
</feature>
<feature type="region of interest" description="Disordered" evidence="1">
    <location>
        <begin position="461"/>
        <end position="484"/>
    </location>
</feature>
<dbReference type="EC" id="3.2.1.8" evidence="4"/>
<dbReference type="EMBL" id="CAACYI010000001">
    <property type="protein sequence ID" value="VFB15673.1"/>
    <property type="molecule type" value="Genomic_DNA"/>
</dbReference>
<keyword evidence="4" id="KW-0119">Carbohydrate metabolism</keyword>
<gene>
    <name evidence="4" type="primary">xynA1_1</name>
    <name evidence="4" type="ORF">NCTC13150_00173</name>
</gene>
<evidence type="ECO:0000313" key="5">
    <source>
        <dbReference type="Proteomes" id="UP000377798"/>
    </source>
</evidence>
<feature type="domain" description="SLH" evidence="3">
    <location>
        <begin position="489"/>
        <end position="549"/>
    </location>
</feature>
<keyword evidence="4" id="KW-0624">Polysaccharide degradation</keyword>
<proteinExistence type="predicted"/>
<accession>A0A8H2R0G7</accession>
<keyword evidence="5" id="KW-1185">Reference proteome</keyword>
<dbReference type="PROSITE" id="PS51272">
    <property type="entry name" value="SLH"/>
    <property type="match status" value="3"/>
</dbReference>
<dbReference type="InterPro" id="IPR051465">
    <property type="entry name" value="Cell_Envelope_Struct_Comp"/>
</dbReference>
<evidence type="ECO:0000256" key="2">
    <source>
        <dbReference type="SAM" id="SignalP"/>
    </source>
</evidence>
<dbReference type="Gene3D" id="2.60.40.1850">
    <property type="match status" value="1"/>
</dbReference>
<name>A0A8H2R0G7_9FIRM</name>
<feature type="compositionally biased region" description="Low complexity" evidence="1">
    <location>
        <begin position="283"/>
        <end position="305"/>
    </location>
</feature>